<protein>
    <recommendedName>
        <fullName evidence="4">Phosphoribosyltransferase</fullName>
    </recommendedName>
</protein>
<sequence>MNIPLLNFLFPNMCCICKRYGNYICDDCKKLLKRNLPECYICRRLSPQYSSHTQCRKCCSLDNVFVGWEYNHMSSSILKLYKYKNVREISMGLSELFTDIIQRSSFQPNLAGTLLIPVPISDTRRNERGFNQMEYITSCIGKHFNLDMKNDFIYCKNSDFHQASKNKVERYNSKENPFYLKNHNAKDISKYKSITLVDDVVTTGNTLEKLSKVFRTQYGQNLIINALCIFRGKPYYLPSESSPLC</sequence>
<dbReference type="InterPro" id="IPR000836">
    <property type="entry name" value="PRTase_dom"/>
</dbReference>
<comment type="similarity">
    <text evidence="1">Belongs to the ComF/GntX family.</text>
</comment>
<proteinExistence type="inferred from homology"/>
<dbReference type="Gene3D" id="3.40.50.2020">
    <property type="match status" value="1"/>
</dbReference>
<dbReference type="PANTHER" id="PTHR47505:SF1">
    <property type="entry name" value="DNA UTILIZATION PROTEIN YHGH"/>
    <property type="match status" value="1"/>
</dbReference>
<reference evidence="2 3" key="1">
    <citation type="journal article" date="2015" name="Nature">
        <title>rRNA introns, odd ribosomes, and small enigmatic genomes across a large radiation of phyla.</title>
        <authorList>
            <person name="Brown C.T."/>
            <person name="Hug L.A."/>
            <person name="Thomas B.C."/>
            <person name="Sharon I."/>
            <person name="Castelle C.J."/>
            <person name="Singh A."/>
            <person name="Wilkins M.J."/>
            <person name="Williams K.H."/>
            <person name="Banfield J.F."/>
        </authorList>
    </citation>
    <scope>NUCLEOTIDE SEQUENCE [LARGE SCALE GENOMIC DNA]</scope>
</reference>
<organism evidence="2 3">
    <name type="scientific">candidate division WS6 bacterium GW2011_GWF1_36_8</name>
    <dbReference type="NCBI Taxonomy" id="1619098"/>
    <lineage>
        <taxon>Bacteria</taxon>
        <taxon>Candidatus Dojkabacteria</taxon>
    </lineage>
</organism>
<comment type="caution">
    <text evidence="2">The sequence shown here is derived from an EMBL/GenBank/DDBJ whole genome shotgun (WGS) entry which is preliminary data.</text>
</comment>
<evidence type="ECO:0000313" key="2">
    <source>
        <dbReference type="EMBL" id="KKQ15123.1"/>
    </source>
</evidence>
<dbReference type="EMBL" id="LBSK01000051">
    <property type="protein sequence ID" value="KKQ15123.1"/>
    <property type="molecule type" value="Genomic_DNA"/>
</dbReference>
<accession>A0A0G0F7F0</accession>
<dbReference type="InterPro" id="IPR051910">
    <property type="entry name" value="ComF/GntX_DNA_util-trans"/>
</dbReference>
<evidence type="ECO:0008006" key="4">
    <source>
        <dbReference type="Google" id="ProtNLM"/>
    </source>
</evidence>
<dbReference type="SUPFAM" id="SSF53271">
    <property type="entry name" value="PRTase-like"/>
    <property type="match status" value="1"/>
</dbReference>
<evidence type="ECO:0000313" key="3">
    <source>
        <dbReference type="Proteomes" id="UP000033886"/>
    </source>
</evidence>
<name>A0A0G0F7F0_9BACT</name>
<dbReference type="AlphaFoldDB" id="A0A0G0F7F0"/>
<gene>
    <name evidence="2" type="ORF">US29_C0051G0002</name>
</gene>
<dbReference type="PANTHER" id="PTHR47505">
    <property type="entry name" value="DNA UTILIZATION PROTEIN YHGH"/>
    <property type="match status" value="1"/>
</dbReference>
<dbReference type="InterPro" id="IPR029057">
    <property type="entry name" value="PRTase-like"/>
</dbReference>
<evidence type="ECO:0000256" key="1">
    <source>
        <dbReference type="ARBA" id="ARBA00008007"/>
    </source>
</evidence>
<dbReference type="Proteomes" id="UP000033886">
    <property type="component" value="Unassembled WGS sequence"/>
</dbReference>
<dbReference type="CDD" id="cd06223">
    <property type="entry name" value="PRTases_typeI"/>
    <property type="match status" value="1"/>
</dbReference>